<dbReference type="InterPro" id="IPR040442">
    <property type="entry name" value="Pyrv_kinase-like_dom_sf"/>
</dbReference>
<dbReference type="PANTHER" id="PTHR42905:SF5">
    <property type="entry name" value="CARBOXYVINYL-CARBOXYPHOSPHONATE PHOSPHORYLMUTASE, CHLOROPLASTIC"/>
    <property type="match status" value="1"/>
</dbReference>
<dbReference type="CDD" id="cd00377">
    <property type="entry name" value="ICL_PEPM"/>
    <property type="match status" value="1"/>
</dbReference>
<sequence length="181" mass="20333">MENRNNMLYGKLLKKRLKEGKILPLIGVYDVFSSLLASKRFEAIFCSGYGFAASYYGLPDEGFISWTDMISYVERIRAVLPQTHIIVDIDDGYGDPNIAATVTRRLERVGASAVIIEDQRRPKKCGHLPGKEILTMDEYMPRLTSVLKAREELFVIARTDTSNFEEALERAKAFCDAGADG</sequence>
<dbReference type="GO" id="GO:0016833">
    <property type="term" value="F:oxo-acid-lyase activity"/>
    <property type="evidence" value="ECO:0007669"/>
    <property type="project" value="UniProtKB-ARBA"/>
</dbReference>
<dbReference type="Pfam" id="PF13714">
    <property type="entry name" value="PEP_mutase"/>
    <property type="match status" value="1"/>
</dbReference>
<gene>
    <name evidence="1" type="ORF">METZ01_LOCUS428706</name>
</gene>
<dbReference type="InterPro" id="IPR015813">
    <property type="entry name" value="Pyrv/PenolPyrv_kinase-like_dom"/>
</dbReference>
<dbReference type="InterPro" id="IPR018523">
    <property type="entry name" value="Isocitrate_lyase_ph_CS"/>
</dbReference>
<evidence type="ECO:0008006" key="2">
    <source>
        <dbReference type="Google" id="ProtNLM"/>
    </source>
</evidence>
<feature type="non-terminal residue" evidence="1">
    <location>
        <position position="181"/>
    </location>
</feature>
<accession>A0A382XXL1</accession>
<proteinExistence type="predicted"/>
<dbReference type="PROSITE" id="PS00161">
    <property type="entry name" value="ISOCITRATE_LYASE"/>
    <property type="match status" value="1"/>
</dbReference>
<dbReference type="SUPFAM" id="SSF51621">
    <property type="entry name" value="Phosphoenolpyruvate/pyruvate domain"/>
    <property type="match status" value="1"/>
</dbReference>
<dbReference type="AlphaFoldDB" id="A0A382XXL1"/>
<reference evidence="1" key="1">
    <citation type="submission" date="2018-05" db="EMBL/GenBank/DDBJ databases">
        <authorList>
            <person name="Lanie J.A."/>
            <person name="Ng W.-L."/>
            <person name="Kazmierczak K.M."/>
            <person name="Andrzejewski T.M."/>
            <person name="Davidsen T.M."/>
            <person name="Wayne K.J."/>
            <person name="Tettelin H."/>
            <person name="Glass J.I."/>
            <person name="Rusch D."/>
            <person name="Podicherti R."/>
            <person name="Tsui H.-C.T."/>
            <person name="Winkler M.E."/>
        </authorList>
    </citation>
    <scope>NUCLEOTIDE SEQUENCE</scope>
</reference>
<dbReference type="EMBL" id="UINC01171336">
    <property type="protein sequence ID" value="SVD75852.1"/>
    <property type="molecule type" value="Genomic_DNA"/>
</dbReference>
<organism evidence="1">
    <name type="scientific">marine metagenome</name>
    <dbReference type="NCBI Taxonomy" id="408172"/>
    <lineage>
        <taxon>unclassified sequences</taxon>
        <taxon>metagenomes</taxon>
        <taxon>ecological metagenomes</taxon>
    </lineage>
</organism>
<evidence type="ECO:0000313" key="1">
    <source>
        <dbReference type="EMBL" id="SVD75852.1"/>
    </source>
</evidence>
<dbReference type="Gene3D" id="3.20.20.60">
    <property type="entry name" value="Phosphoenolpyruvate-binding domains"/>
    <property type="match status" value="1"/>
</dbReference>
<name>A0A382XXL1_9ZZZZ</name>
<dbReference type="PANTHER" id="PTHR42905">
    <property type="entry name" value="PHOSPHOENOLPYRUVATE CARBOXYLASE"/>
    <property type="match status" value="1"/>
</dbReference>
<dbReference type="InterPro" id="IPR039556">
    <property type="entry name" value="ICL/PEPM"/>
</dbReference>
<protein>
    <recommendedName>
        <fullName evidence="2">Carboxyvinyl-carboxyphosphonate phosphorylmutase</fullName>
    </recommendedName>
</protein>